<dbReference type="EMBL" id="AGEI01000021">
    <property type="protein sequence ID" value="EHR33975.1"/>
    <property type="molecule type" value="Genomic_DNA"/>
</dbReference>
<dbReference type="RefSeq" id="WP_005398348.1">
    <property type="nucleotide sequence ID" value="NZ_JH601088.1"/>
</dbReference>
<dbReference type="Gene3D" id="1.10.10.10">
    <property type="entry name" value="Winged helix-like DNA-binding domain superfamily/Winged helix DNA-binding domain"/>
    <property type="match status" value="1"/>
</dbReference>
<protein>
    <submittedName>
        <fullName evidence="2">Rrf2 family protein</fullName>
    </submittedName>
</protein>
<sequence length="128" mass="14360">MNLTTKTEYGLRALSYLRDNSQNGPINISEISSELNLSKTYIEQIFRKLKKANIVESYRGKDGGYQLSKSASEINIGEVIRILEGDIALSNKCLEENCEVKDCASRHVYSKIDNAVSNVIDKITLDQI</sequence>
<dbReference type="InterPro" id="IPR000944">
    <property type="entry name" value="Tscrpt_reg_Rrf2"/>
</dbReference>
<dbReference type="PANTHER" id="PTHR33221">
    <property type="entry name" value="WINGED HELIX-TURN-HELIX TRANSCRIPTIONAL REGULATOR, RRF2 FAMILY"/>
    <property type="match status" value="1"/>
</dbReference>
<dbReference type="InterPro" id="IPR036390">
    <property type="entry name" value="WH_DNA-bd_sf"/>
</dbReference>
<dbReference type="eggNOG" id="COG1959">
    <property type="taxonomic scope" value="Bacteria"/>
</dbReference>
<name>H3NNK0_9FIRM</name>
<dbReference type="GeneID" id="96998905"/>
<comment type="caution">
    <text evidence="2">The sequence shown here is derived from an EMBL/GenBank/DDBJ whole genome shotgun (WGS) entry which is preliminary data.</text>
</comment>
<keyword evidence="3" id="KW-1185">Reference proteome</keyword>
<dbReference type="InterPro" id="IPR011991">
    <property type="entry name" value="ArsR-like_HTH"/>
</dbReference>
<dbReference type="InterPro" id="IPR036388">
    <property type="entry name" value="WH-like_DNA-bd_sf"/>
</dbReference>
<dbReference type="OrthoDB" id="9808360at2"/>
<evidence type="ECO:0000313" key="3">
    <source>
        <dbReference type="Proteomes" id="UP000004191"/>
    </source>
</evidence>
<dbReference type="AlphaFoldDB" id="H3NNK0"/>
<dbReference type="Pfam" id="PF02082">
    <property type="entry name" value="Rrf2"/>
    <property type="match status" value="1"/>
</dbReference>
<evidence type="ECO:0000256" key="1">
    <source>
        <dbReference type="ARBA" id="ARBA00023125"/>
    </source>
</evidence>
<gene>
    <name evidence="2" type="ORF">HMPREF9709_00911</name>
</gene>
<dbReference type="PANTHER" id="PTHR33221:SF5">
    <property type="entry name" value="HTH-TYPE TRANSCRIPTIONAL REGULATOR ISCR"/>
    <property type="match status" value="1"/>
</dbReference>
<dbReference type="STRING" id="883114.HMPREF9709_00911"/>
<dbReference type="CDD" id="cd00090">
    <property type="entry name" value="HTH_ARSR"/>
    <property type="match status" value="1"/>
</dbReference>
<dbReference type="NCBIfam" id="TIGR00738">
    <property type="entry name" value="rrf2_super"/>
    <property type="match status" value="1"/>
</dbReference>
<dbReference type="PROSITE" id="PS51197">
    <property type="entry name" value="HTH_RRF2_2"/>
    <property type="match status" value="1"/>
</dbReference>
<accession>H3NNK0</accession>
<dbReference type="Proteomes" id="UP000004191">
    <property type="component" value="Unassembled WGS sequence"/>
</dbReference>
<dbReference type="GO" id="GO:0003677">
    <property type="term" value="F:DNA binding"/>
    <property type="evidence" value="ECO:0007669"/>
    <property type="project" value="UniProtKB-KW"/>
</dbReference>
<reference evidence="2 3" key="1">
    <citation type="submission" date="2012-01" db="EMBL/GenBank/DDBJ databases">
        <title>The Genome Sequence of Helcococcus kunzii ATCC 51366.</title>
        <authorList>
            <consortium name="The Broad Institute Genome Sequencing Platform"/>
            <person name="Earl A."/>
            <person name="Ward D."/>
            <person name="Feldgarden M."/>
            <person name="Gevers D."/>
            <person name="Huys G."/>
            <person name="Young S.K."/>
            <person name="Zeng Q."/>
            <person name="Gargeya S."/>
            <person name="Fitzgerald M."/>
            <person name="Haas B."/>
            <person name="Abouelleil A."/>
            <person name="Alvarado L."/>
            <person name="Arachchi H.M."/>
            <person name="Berlin A."/>
            <person name="Chapman S.B."/>
            <person name="Gearin G."/>
            <person name="Goldberg J."/>
            <person name="Griggs A."/>
            <person name="Gujja S."/>
            <person name="Hansen M."/>
            <person name="Heiman D."/>
            <person name="Howarth C."/>
            <person name="Larimer J."/>
            <person name="Lui A."/>
            <person name="MacDonald P.J.P."/>
            <person name="McCowen C."/>
            <person name="Montmayeur A."/>
            <person name="Murphy C."/>
            <person name="Neiman D."/>
            <person name="Pearson M."/>
            <person name="Priest M."/>
            <person name="Roberts A."/>
            <person name="Saif S."/>
            <person name="Shea T."/>
            <person name="Sisk P."/>
            <person name="Stolte C."/>
            <person name="Sykes S."/>
            <person name="Wortman J."/>
            <person name="Nusbaum C."/>
            <person name="Birren B."/>
        </authorList>
    </citation>
    <scope>NUCLEOTIDE SEQUENCE [LARGE SCALE GENOMIC DNA]</scope>
    <source>
        <strain evidence="2 3">ATCC 51366</strain>
    </source>
</reference>
<dbReference type="HOGENOM" id="CLU_107144_0_1_9"/>
<evidence type="ECO:0000313" key="2">
    <source>
        <dbReference type="EMBL" id="EHR33975.1"/>
    </source>
</evidence>
<keyword evidence="1" id="KW-0238">DNA-binding</keyword>
<proteinExistence type="predicted"/>
<dbReference type="GO" id="GO:0003700">
    <property type="term" value="F:DNA-binding transcription factor activity"/>
    <property type="evidence" value="ECO:0007669"/>
    <property type="project" value="TreeGrafter"/>
</dbReference>
<dbReference type="SUPFAM" id="SSF46785">
    <property type="entry name" value="Winged helix' DNA-binding domain"/>
    <property type="match status" value="1"/>
</dbReference>
<dbReference type="GO" id="GO:0005829">
    <property type="term" value="C:cytosol"/>
    <property type="evidence" value="ECO:0007669"/>
    <property type="project" value="TreeGrafter"/>
</dbReference>
<organism evidence="2 3">
    <name type="scientific">Helcococcus kunzii ATCC 51366</name>
    <dbReference type="NCBI Taxonomy" id="883114"/>
    <lineage>
        <taxon>Bacteria</taxon>
        <taxon>Bacillati</taxon>
        <taxon>Bacillota</taxon>
        <taxon>Tissierellia</taxon>
        <taxon>Tissierellales</taxon>
        <taxon>Peptoniphilaceae</taxon>
        <taxon>Helcococcus</taxon>
    </lineage>
</organism>